<reference evidence="1 2" key="1">
    <citation type="journal article" date="2022" name="Genome Biol. Evol.">
        <title>The Spruce Budworm Genome: Reconstructing the Evolutionary History of Antifreeze Proteins.</title>
        <authorList>
            <person name="Beliveau C."/>
            <person name="Gagne P."/>
            <person name="Picq S."/>
            <person name="Vernygora O."/>
            <person name="Keeling C.I."/>
            <person name="Pinkney K."/>
            <person name="Doucet D."/>
            <person name="Wen F."/>
            <person name="Johnston J.S."/>
            <person name="Maaroufi H."/>
            <person name="Boyle B."/>
            <person name="Laroche J."/>
            <person name="Dewar K."/>
            <person name="Juretic N."/>
            <person name="Blackburn G."/>
            <person name="Nisole A."/>
            <person name="Brunet B."/>
            <person name="Brandao M."/>
            <person name="Lumley L."/>
            <person name="Duan J."/>
            <person name="Quan G."/>
            <person name="Lucarotti C.J."/>
            <person name="Roe A.D."/>
            <person name="Sperling F.A.H."/>
            <person name="Levesque R.C."/>
            <person name="Cusson M."/>
        </authorList>
    </citation>
    <scope>NUCLEOTIDE SEQUENCE [LARGE SCALE GENOMIC DNA]</scope>
    <source>
        <strain evidence="1">Glfc:IPQL:Cfum</strain>
    </source>
</reference>
<proteinExistence type="predicted"/>
<comment type="caution">
    <text evidence="1">The sequence shown here is derived from an EMBL/GenBank/DDBJ whole genome shotgun (WGS) entry which is preliminary data.</text>
</comment>
<name>A0ACC0KNF7_CHOFU</name>
<dbReference type="EMBL" id="CM046118">
    <property type="protein sequence ID" value="KAI8438052.1"/>
    <property type="molecule type" value="Genomic_DNA"/>
</dbReference>
<evidence type="ECO:0000313" key="2">
    <source>
        <dbReference type="Proteomes" id="UP001064048"/>
    </source>
</evidence>
<accession>A0ACC0KNF7</accession>
<gene>
    <name evidence="1" type="ORF">MSG28_010698</name>
</gene>
<keyword evidence="2" id="KW-1185">Reference proteome</keyword>
<evidence type="ECO:0000313" key="1">
    <source>
        <dbReference type="EMBL" id="KAI8438052.1"/>
    </source>
</evidence>
<organism evidence="1 2">
    <name type="scientific">Choristoneura fumiferana</name>
    <name type="common">Spruce budworm moth</name>
    <name type="synonym">Archips fumiferana</name>
    <dbReference type="NCBI Taxonomy" id="7141"/>
    <lineage>
        <taxon>Eukaryota</taxon>
        <taxon>Metazoa</taxon>
        <taxon>Ecdysozoa</taxon>
        <taxon>Arthropoda</taxon>
        <taxon>Hexapoda</taxon>
        <taxon>Insecta</taxon>
        <taxon>Pterygota</taxon>
        <taxon>Neoptera</taxon>
        <taxon>Endopterygota</taxon>
        <taxon>Lepidoptera</taxon>
        <taxon>Glossata</taxon>
        <taxon>Ditrysia</taxon>
        <taxon>Tortricoidea</taxon>
        <taxon>Tortricidae</taxon>
        <taxon>Tortricinae</taxon>
        <taxon>Choristoneura</taxon>
    </lineage>
</organism>
<dbReference type="Proteomes" id="UP001064048">
    <property type="component" value="Chromosome 18"/>
</dbReference>
<protein>
    <submittedName>
        <fullName evidence="1">Uncharacterized protein</fullName>
    </submittedName>
</protein>
<sequence>MGNKVVTFTEQQLEDYQDCTFFTRKEILRVFKRFREVNPDLIPKRMTENQAHSIVVPVEEIEKLPELKENPFKRRICEVFSHDGTGNLTFEDFLDMMSVFSEAAPRDIKAWYAFRIYDLDDDMFIGREDLLEATRLLTRGELQLQERTDIVASVLDEADVDGDGKLSFMDFEHVVMAKSNFNTVNTLTNTLVNNMDCNVAWSSKLRSSTIHYPIHVKTVEQINQEYDNSISKVSIVYDSVPPVYEENTDSRESTPSPGRLYTDESRENLTTSSPLTLPNNDDCHVAWSSKLRSSTIHYPSLIRVKTVEQINQEYDNSISKVSNVYDSVPLVYEEYTDSRDSTPSPGRLYTDESKENLTTSCLLTLPNNDEYSEAWSSTTRMPIIAPLSPINDLNDEDADSRDSTPISDRLDIDESMSSPNTADVEMNESSDTWSSTARMPITAPLRPINDFSNEYADSRDSTPSPGRLYIDESMSSPNTADVEMNESSETWSSTARMPITVPLRPINDYNDTYADSHHCTPSPGRLYNDESKDSENLSMYSPITEDIKMNDRIFKMAALPRRIIKETQRLMQEPVPGISAVPSETNARYFHVIVTGPEDSPFEGGLFKLELFLPEDYPMSAPKVRFITKIYHPNIDRLGRICLDILKDKWSPALQIRTVLLSIQALLSAPNPDDPLANDVAELWKVNESEAIRNAKEWTRRYAMDN</sequence>